<feature type="region of interest" description="Disordered" evidence="1">
    <location>
        <begin position="104"/>
        <end position="126"/>
    </location>
</feature>
<dbReference type="EMBL" id="BPLR01002487">
    <property type="protein sequence ID" value="GIX74253.1"/>
    <property type="molecule type" value="Genomic_DNA"/>
</dbReference>
<feature type="compositionally biased region" description="Basic and acidic residues" evidence="1">
    <location>
        <begin position="104"/>
        <end position="118"/>
    </location>
</feature>
<dbReference type="AlphaFoldDB" id="A0AAV4MR10"/>
<keyword evidence="3" id="KW-1185">Reference proteome</keyword>
<evidence type="ECO:0000313" key="2">
    <source>
        <dbReference type="EMBL" id="GIX74253.1"/>
    </source>
</evidence>
<sequence length="126" mass="13731">MFTGTGRCLDIGLFFLPSTKGMKRCHGNRWGKASVKSSVGNNKLYAIFISGKHATTEVFYILIPAGVNGKKDAPPSFPLQTAWPSMTPVCERPLVSLLSEPEMGRKSLVSEETSRRDSLSLSTPVL</sequence>
<organism evidence="2 3">
    <name type="scientific">Caerostris extrusa</name>
    <name type="common">Bark spider</name>
    <name type="synonym">Caerostris bankana</name>
    <dbReference type="NCBI Taxonomy" id="172846"/>
    <lineage>
        <taxon>Eukaryota</taxon>
        <taxon>Metazoa</taxon>
        <taxon>Ecdysozoa</taxon>
        <taxon>Arthropoda</taxon>
        <taxon>Chelicerata</taxon>
        <taxon>Arachnida</taxon>
        <taxon>Araneae</taxon>
        <taxon>Araneomorphae</taxon>
        <taxon>Entelegynae</taxon>
        <taxon>Araneoidea</taxon>
        <taxon>Araneidae</taxon>
        <taxon>Caerostris</taxon>
    </lineage>
</organism>
<accession>A0AAV4MR10</accession>
<reference evidence="2 3" key="1">
    <citation type="submission" date="2021-06" db="EMBL/GenBank/DDBJ databases">
        <title>Caerostris extrusa draft genome.</title>
        <authorList>
            <person name="Kono N."/>
            <person name="Arakawa K."/>
        </authorList>
    </citation>
    <scope>NUCLEOTIDE SEQUENCE [LARGE SCALE GENOMIC DNA]</scope>
</reference>
<evidence type="ECO:0000313" key="3">
    <source>
        <dbReference type="Proteomes" id="UP001054945"/>
    </source>
</evidence>
<gene>
    <name evidence="2" type="ORF">CEXT_428151</name>
</gene>
<protein>
    <submittedName>
        <fullName evidence="2">Uncharacterized protein</fullName>
    </submittedName>
</protein>
<comment type="caution">
    <text evidence="2">The sequence shown here is derived from an EMBL/GenBank/DDBJ whole genome shotgun (WGS) entry which is preliminary data.</text>
</comment>
<evidence type="ECO:0000256" key="1">
    <source>
        <dbReference type="SAM" id="MobiDB-lite"/>
    </source>
</evidence>
<proteinExistence type="predicted"/>
<name>A0AAV4MR10_CAEEX</name>
<dbReference type="Proteomes" id="UP001054945">
    <property type="component" value="Unassembled WGS sequence"/>
</dbReference>